<feature type="disulfide bond" evidence="6">
    <location>
        <begin position="354"/>
        <end position="381"/>
    </location>
</feature>
<evidence type="ECO:0000256" key="3">
    <source>
        <dbReference type="ARBA" id="ARBA00022525"/>
    </source>
</evidence>
<evidence type="ECO:0000256" key="1">
    <source>
        <dbReference type="ARBA" id="ARBA00004613"/>
    </source>
</evidence>
<evidence type="ECO:0000256" key="2">
    <source>
        <dbReference type="ARBA" id="ARBA00010011"/>
    </source>
</evidence>
<accession>A0A7R8HDA4</accession>
<name>A0A7R8HDA4_LEPSM</name>
<evidence type="ECO:0000313" key="9">
    <source>
        <dbReference type="Proteomes" id="UP000675881"/>
    </source>
</evidence>
<dbReference type="SUPFAM" id="SSF57440">
    <property type="entry name" value="Kringle-like"/>
    <property type="match status" value="5"/>
</dbReference>
<evidence type="ECO:0000256" key="5">
    <source>
        <dbReference type="ARBA" id="ARBA00023157"/>
    </source>
</evidence>
<evidence type="ECO:0000256" key="4">
    <source>
        <dbReference type="ARBA" id="ARBA00022737"/>
    </source>
</evidence>
<dbReference type="PANTHER" id="PTHR22918:SF1">
    <property type="entry name" value="FIBRONECTIN TYPE-II DOMAIN-CONTAINING PROTEIN"/>
    <property type="match status" value="1"/>
</dbReference>
<dbReference type="GO" id="GO:0004222">
    <property type="term" value="F:metalloendopeptidase activity"/>
    <property type="evidence" value="ECO:0007669"/>
    <property type="project" value="UniProtKB-EC"/>
</dbReference>
<keyword evidence="8" id="KW-0378">Hydrolase</keyword>
<dbReference type="PANTHER" id="PTHR22918">
    <property type="entry name" value="SEMINAL PLASMA PROTEIN"/>
    <property type="match status" value="1"/>
</dbReference>
<keyword evidence="9" id="KW-1185">Reference proteome</keyword>
<dbReference type="InterPro" id="IPR013806">
    <property type="entry name" value="Kringle-like"/>
</dbReference>
<reference evidence="8" key="1">
    <citation type="submission" date="2021-02" db="EMBL/GenBank/DDBJ databases">
        <authorList>
            <person name="Bekaert M."/>
        </authorList>
    </citation>
    <scope>NUCLEOTIDE SEQUENCE</scope>
    <source>
        <strain evidence="8">IoA-00</strain>
    </source>
</reference>
<gene>
    <name evidence="8" type="ORF">LSAA_12761</name>
</gene>
<evidence type="ECO:0000313" key="8">
    <source>
        <dbReference type="EMBL" id="CAF3005897.1"/>
    </source>
</evidence>
<dbReference type="AlphaFoldDB" id="A0A7R8HDA4"/>
<dbReference type="Pfam" id="PF00040">
    <property type="entry name" value="fn2"/>
    <property type="match status" value="5"/>
</dbReference>
<feature type="disulfide bond" evidence="6">
    <location>
        <begin position="287"/>
        <end position="314"/>
    </location>
</feature>
<dbReference type="PROSITE" id="PS51092">
    <property type="entry name" value="FN2_2"/>
    <property type="match status" value="4"/>
</dbReference>
<dbReference type="GO" id="GO:0008201">
    <property type="term" value="F:heparin binding"/>
    <property type="evidence" value="ECO:0007669"/>
    <property type="project" value="TreeGrafter"/>
</dbReference>
<sequence>MKYNCYIVFLLGLLTQGLHFLEASCSITNGDPCIFPFKYLGKTYNECIHVGNGNISWCATVLNELGETENQGICDKSCTNMSIQYKKINKGRGIVPNLVPGKNIRDDCATTEGPSCIFPFQFMGEFHHDCMQISKTSSSFMCAIQVNTFGIAIQFGICNKSCPIKTTKLISTNPRTTSTTKTSINTSTDSTTNSTGCTTTNGEVCKFPFIYLGVTYNECTSIDNAGVFWCALSLYGTGEANVYGICGNNCQKTSTTVAKSTIQGCSTINGEVCKFPFIYLGVTYNECISIDNDGVFWCALSFYDSEEAYLYDSCGNNCQITSTTLKRNKHQSCTTNGEVCKFPFIYSDVTYNECTSKENAGVLWCATSRYDTGEALDYGACGKSCRSQ</sequence>
<dbReference type="SMART" id="SM00059">
    <property type="entry name" value="FN2"/>
    <property type="match status" value="5"/>
</dbReference>
<protein>
    <submittedName>
        <fullName evidence="8">MMP2</fullName>
        <ecNumber evidence="8">3.4.24.24</ecNumber>
    </submittedName>
</protein>
<dbReference type="GO" id="GO:0009986">
    <property type="term" value="C:cell surface"/>
    <property type="evidence" value="ECO:0007669"/>
    <property type="project" value="TreeGrafter"/>
</dbReference>
<dbReference type="GO" id="GO:0005576">
    <property type="term" value="C:extracellular region"/>
    <property type="evidence" value="ECO:0007669"/>
    <property type="project" value="UniProtKB-SubCell"/>
</dbReference>
<dbReference type="Gene3D" id="2.10.10.10">
    <property type="entry name" value="Fibronectin, type II, collagen-binding"/>
    <property type="match status" value="5"/>
</dbReference>
<dbReference type="EMBL" id="HG994586">
    <property type="protein sequence ID" value="CAF3005897.1"/>
    <property type="molecule type" value="Genomic_DNA"/>
</dbReference>
<comment type="subcellular location">
    <subcellularLocation>
        <location evidence="1">Secreted</location>
    </subcellularLocation>
</comment>
<feature type="domain" description="Fibronectin type-II" evidence="7">
    <location>
        <begin position="335"/>
        <end position="383"/>
    </location>
</feature>
<dbReference type="OrthoDB" id="406838at2759"/>
<dbReference type="InterPro" id="IPR000562">
    <property type="entry name" value="FN_type2_dom"/>
</dbReference>
<evidence type="ECO:0000259" key="7">
    <source>
        <dbReference type="PROSITE" id="PS51092"/>
    </source>
</evidence>
<comment type="caution">
    <text evidence="6">Lacks conserved residue(s) required for the propagation of feature annotation.</text>
</comment>
<dbReference type="InterPro" id="IPR036943">
    <property type="entry name" value="FN_type2_sf"/>
</dbReference>
<keyword evidence="5 6" id="KW-1015">Disulfide bond</keyword>
<feature type="domain" description="Fibronectin type-II" evidence="7">
    <location>
        <begin position="28"/>
        <end position="76"/>
    </location>
</feature>
<feature type="domain" description="Fibronectin type-II" evidence="7">
    <location>
        <begin position="200"/>
        <end position="248"/>
    </location>
</feature>
<evidence type="ECO:0000256" key="6">
    <source>
        <dbReference type="PROSITE-ProRule" id="PRU00479"/>
    </source>
</evidence>
<keyword evidence="4" id="KW-0677">Repeat</keyword>
<keyword evidence="3" id="KW-0964">Secreted</keyword>
<comment type="similarity">
    <text evidence="2">Belongs to the seminal plasma protein family.</text>
</comment>
<dbReference type="InterPro" id="IPR051666">
    <property type="entry name" value="SP_Capacitation_Regulator"/>
</dbReference>
<proteinExistence type="inferred from homology"/>
<feature type="domain" description="Fibronectin type-II" evidence="7">
    <location>
        <begin position="268"/>
        <end position="316"/>
    </location>
</feature>
<dbReference type="Proteomes" id="UP000675881">
    <property type="component" value="Chromosome 7"/>
</dbReference>
<feature type="disulfide bond" evidence="6">
    <location>
        <begin position="47"/>
        <end position="74"/>
    </location>
</feature>
<dbReference type="EC" id="3.4.24.24" evidence="8"/>
<feature type="disulfide bond" evidence="6">
    <location>
        <begin position="219"/>
        <end position="246"/>
    </location>
</feature>
<organism evidence="8 9">
    <name type="scientific">Lepeophtheirus salmonis</name>
    <name type="common">Salmon louse</name>
    <name type="synonym">Caligus salmonis</name>
    <dbReference type="NCBI Taxonomy" id="72036"/>
    <lineage>
        <taxon>Eukaryota</taxon>
        <taxon>Metazoa</taxon>
        <taxon>Ecdysozoa</taxon>
        <taxon>Arthropoda</taxon>
        <taxon>Crustacea</taxon>
        <taxon>Multicrustacea</taxon>
        <taxon>Hexanauplia</taxon>
        <taxon>Copepoda</taxon>
        <taxon>Siphonostomatoida</taxon>
        <taxon>Caligidae</taxon>
        <taxon>Lepeophtheirus</taxon>
    </lineage>
</organism>